<keyword evidence="6" id="KW-0963">Cytoplasm</keyword>
<dbReference type="Gene3D" id="3.20.20.70">
    <property type="entry name" value="Aldolase class I"/>
    <property type="match status" value="1"/>
</dbReference>
<dbReference type="EMBL" id="BARS01038076">
    <property type="protein sequence ID" value="GAG18451.1"/>
    <property type="molecule type" value="Genomic_DNA"/>
</dbReference>
<dbReference type="GO" id="GO:0000162">
    <property type="term" value="P:L-tryptophan biosynthetic process"/>
    <property type="evidence" value="ECO:0007669"/>
    <property type="project" value="TreeGrafter"/>
</dbReference>
<dbReference type="CDD" id="cd04732">
    <property type="entry name" value="HisA"/>
    <property type="match status" value="1"/>
</dbReference>
<protein>
    <recommendedName>
        <fullName evidence="5">1-(5-phosphoribosyl)-5-[(5-phosphoribosylamino)methylideneamino]imidazole-4-carboxamideisomerase</fullName>
        <ecNumber evidence="5">5.3.1.16</ecNumber>
    </recommendedName>
</protein>
<evidence type="ECO:0000256" key="6">
    <source>
        <dbReference type="ARBA" id="ARBA00022490"/>
    </source>
</evidence>
<proteinExistence type="inferred from homology"/>
<dbReference type="InterPro" id="IPR044524">
    <property type="entry name" value="Isoase_HisA-like"/>
</dbReference>
<dbReference type="InterPro" id="IPR011060">
    <property type="entry name" value="RibuloseP-bd_barrel"/>
</dbReference>
<dbReference type="UniPathway" id="UPA00031">
    <property type="reaction ID" value="UER00009"/>
</dbReference>
<accession>X0X0E3</accession>
<dbReference type="InterPro" id="IPR023016">
    <property type="entry name" value="HisA/PriA"/>
</dbReference>
<keyword evidence="9" id="KW-0413">Isomerase</keyword>
<keyword evidence="8" id="KW-0368">Histidine biosynthesis</keyword>
<dbReference type="InterPro" id="IPR013785">
    <property type="entry name" value="Aldolase_TIM"/>
</dbReference>
<sequence length="197" mass="21132">MIVIPAVDIKNGKCVRLLQGRMEDETVYSELPWKMALKWQADGGTVLHIVDLDGAFAGYGVNDNAVLEIVERVDMLTEVGGGIRDMARIDTLLGMGVGRIILGTAAVENPGLVRNAIEKYGPEKILVGIDAKNGIAATRGWSKDAGRPAVDLGLEMKDLGVTRIVYTDIARDGMLTGPNIPETENMARETGLKITAS</sequence>
<dbReference type="PANTHER" id="PTHR43090:SF2">
    <property type="entry name" value="1-(5-PHOSPHORIBOSYL)-5-[(5-PHOSPHORIBOSYLAMINO)METHYLIDENEAMINO] IMIDAZOLE-4-CARBOXAMIDE ISOMERASE"/>
    <property type="match status" value="1"/>
</dbReference>
<evidence type="ECO:0000256" key="1">
    <source>
        <dbReference type="ARBA" id="ARBA00000901"/>
    </source>
</evidence>
<dbReference type="FunFam" id="3.20.20.70:FF:000009">
    <property type="entry name" value="1-(5-phosphoribosyl)-5-[(5-phosphoribosylamino)methylideneamino] imidazole-4-carboxamide isomerase"/>
    <property type="match status" value="1"/>
</dbReference>
<evidence type="ECO:0000256" key="3">
    <source>
        <dbReference type="ARBA" id="ARBA00005133"/>
    </source>
</evidence>
<comment type="subcellular location">
    <subcellularLocation>
        <location evidence="2">Cytoplasm</location>
    </subcellularLocation>
</comment>
<name>X0X0E3_9ZZZZ</name>
<evidence type="ECO:0000256" key="2">
    <source>
        <dbReference type="ARBA" id="ARBA00004496"/>
    </source>
</evidence>
<comment type="pathway">
    <text evidence="3">Amino-acid biosynthesis; L-histidine biosynthesis; L-histidine from 5-phospho-alpha-D-ribose 1-diphosphate: step 4/9.</text>
</comment>
<comment type="catalytic activity">
    <reaction evidence="1">
        <text>1-(5-phospho-beta-D-ribosyl)-5-[(5-phospho-beta-D-ribosylamino)methylideneamino]imidazole-4-carboxamide = 5-[(5-phospho-1-deoxy-D-ribulos-1-ylimino)methylamino]-1-(5-phospho-beta-D-ribosyl)imidazole-4-carboxamide</text>
        <dbReference type="Rhea" id="RHEA:15469"/>
        <dbReference type="ChEBI" id="CHEBI:58435"/>
        <dbReference type="ChEBI" id="CHEBI:58525"/>
        <dbReference type="EC" id="5.3.1.16"/>
    </reaction>
</comment>
<keyword evidence="7" id="KW-0028">Amino-acid biosynthesis</keyword>
<dbReference type="InterPro" id="IPR006062">
    <property type="entry name" value="His_biosynth"/>
</dbReference>
<evidence type="ECO:0000256" key="4">
    <source>
        <dbReference type="ARBA" id="ARBA00009667"/>
    </source>
</evidence>
<dbReference type="SUPFAM" id="SSF51366">
    <property type="entry name" value="Ribulose-phoshate binding barrel"/>
    <property type="match status" value="1"/>
</dbReference>
<dbReference type="Pfam" id="PF00977">
    <property type="entry name" value="His_biosynth"/>
    <property type="match status" value="1"/>
</dbReference>
<evidence type="ECO:0000313" key="10">
    <source>
        <dbReference type="EMBL" id="GAG18451.1"/>
    </source>
</evidence>
<dbReference type="AlphaFoldDB" id="X0X0E3"/>
<comment type="caution">
    <text evidence="10">The sequence shown here is derived from an EMBL/GenBank/DDBJ whole genome shotgun (WGS) entry which is preliminary data.</text>
</comment>
<dbReference type="GO" id="GO:0005737">
    <property type="term" value="C:cytoplasm"/>
    <property type="evidence" value="ECO:0007669"/>
    <property type="project" value="UniProtKB-SubCell"/>
</dbReference>
<evidence type="ECO:0000256" key="8">
    <source>
        <dbReference type="ARBA" id="ARBA00023102"/>
    </source>
</evidence>
<dbReference type="PANTHER" id="PTHR43090">
    <property type="entry name" value="1-(5-PHOSPHORIBOSYL)-5-[(5-PHOSPHORIBOSYLAMINO)METHYLIDENEAMINO] IMIDAZOLE-4-CARBOXAMIDE ISOMERASE"/>
    <property type="match status" value="1"/>
</dbReference>
<evidence type="ECO:0000256" key="9">
    <source>
        <dbReference type="ARBA" id="ARBA00023235"/>
    </source>
</evidence>
<comment type="similarity">
    <text evidence="4">Belongs to the HisA/HisF family.</text>
</comment>
<organism evidence="10">
    <name type="scientific">marine sediment metagenome</name>
    <dbReference type="NCBI Taxonomy" id="412755"/>
    <lineage>
        <taxon>unclassified sequences</taxon>
        <taxon>metagenomes</taxon>
        <taxon>ecological metagenomes</taxon>
    </lineage>
</organism>
<evidence type="ECO:0000256" key="7">
    <source>
        <dbReference type="ARBA" id="ARBA00022605"/>
    </source>
</evidence>
<feature type="non-terminal residue" evidence="10">
    <location>
        <position position="197"/>
    </location>
</feature>
<reference evidence="10" key="1">
    <citation type="journal article" date="2014" name="Front. Microbiol.">
        <title>High frequency of phylogenetically diverse reductive dehalogenase-homologous genes in deep subseafloor sedimentary metagenomes.</title>
        <authorList>
            <person name="Kawai M."/>
            <person name="Futagami T."/>
            <person name="Toyoda A."/>
            <person name="Takaki Y."/>
            <person name="Nishi S."/>
            <person name="Hori S."/>
            <person name="Arai W."/>
            <person name="Tsubouchi T."/>
            <person name="Morono Y."/>
            <person name="Uchiyama I."/>
            <person name="Ito T."/>
            <person name="Fujiyama A."/>
            <person name="Inagaki F."/>
            <person name="Takami H."/>
        </authorList>
    </citation>
    <scope>NUCLEOTIDE SEQUENCE</scope>
    <source>
        <strain evidence="10">Expedition CK06-06</strain>
    </source>
</reference>
<dbReference type="GO" id="GO:0003949">
    <property type="term" value="F:1-(5-phosphoribosyl)-5-[(5-phosphoribosylamino)methylideneamino]imidazole-4-carboxamide isomerase activity"/>
    <property type="evidence" value="ECO:0007669"/>
    <property type="project" value="UniProtKB-EC"/>
</dbReference>
<evidence type="ECO:0000256" key="5">
    <source>
        <dbReference type="ARBA" id="ARBA00012550"/>
    </source>
</evidence>
<dbReference type="GO" id="GO:0000105">
    <property type="term" value="P:L-histidine biosynthetic process"/>
    <property type="evidence" value="ECO:0007669"/>
    <property type="project" value="UniProtKB-UniPathway"/>
</dbReference>
<gene>
    <name evidence="10" type="ORF">S01H1_58289</name>
</gene>
<dbReference type="EC" id="5.3.1.16" evidence="5"/>